<evidence type="ECO:0000313" key="2">
    <source>
        <dbReference type="EMBL" id="OBA86876.1"/>
    </source>
</evidence>
<reference evidence="2 4" key="1">
    <citation type="submission" date="2016-06" db="EMBL/GenBank/DDBJ databases">
        <authorList>
            <person name="Kjaerup R.B."/>
            <person name="Dalgaard T.S."/>
            <person name="Juul-Madsen H.R."/>
        </authorList>
    </citation>
    <scope>NUCLEOTIDE SEQUENCE [LARGE SCALE GENOMIC DNA]</scope>
    <source>
        <strain evidence="2 4">1199456.5</strain>
    </source>
</reference>
<organism evidence="2 4">
    <name type="scientific">Mycolicibacterium mucogenicum</name>
    <name type="common">Mycobacterium mucogenicum</name>
    <dbReference type="NCBI Taxonomy" id="56689"/>
    <lineage>
        <taxon>Bacteria</taxon>
        <taxon>Bacillati</taxon>
        <taxon>Actinomycetota</taxon>
        <taxon>Actinomycetes</taxon>
        <taxon>Mycobacteriales</taxon>
        <taxon>Mycobacteriaceae</taxon>
        <taxon>Mycolicibacterium</taxon>
    </lineage>
</organism>
<sequence>MTDHALTEEQTAPVTNSKNPDTRHEFVGPGMRRRFYLDQLRVTGYTGWYDQDGVAAPWPADFCAPGSGWQPAERESIDNGQPY</sequence>
<evidence type="ECO:0000313" key="3">
    <source>
        <dbReference type="EMBL" id="TDK92307.1"/>
    </source>
</evidence>
<dbReference type="OrthoDB" id="9781972at2"/>
<comment type="caution">
    <text evidence="2">The sequence shown here is derived from an EMBL/GenBank/DDBJ whole genome shotgun (WGS) entry which is preliminary data.</text>
</comment>
<dbReference type="EMBL" id="SDLO01000003">
    <property type="protein sequence ID" value="TDK92307.1"/>
    <property type="molecule type" value="Genomic_DNA"/>
</dbReference>
<evidence type="ECO:0000313" key="5">
    <source>
        <dbReference type="Proteomes" id="UP000294929"/>
    </source>
</evidence>
<evidence type="ECO:0000313" key="4">
    <source>
        <dbReference type="Proteomes" id="UP000093962"/>
    </source>
</evidence>
<dbReference type="RefSeq" id="WP_064859225.1">
    <property type="nucleotide sequence ID" value="NZ_LZSF01000134.1"/>
</dbReference>
<dbReference type="Proteomes" id="UP000093962">
    <property type="component" value="Unassembled WGS sequence"/>
</dbReference>
<feature type="compositionally biased region" description="Polar residues" evidence="1">
    <location>
        <begin position="8"/>
        <end position="19"/>
    </location>
</feature>
<protein>
    <submittedName>
        <fullName evidence="2">Uncharacterized protein</fullName>
    </submittedName>
</protein>
<accession>A0A1A0MP77</accession>
<proteinExistence type="predicted"/>
<gene>
    <name evidence="2" type="ORF">A5642_21790</name>
    <name evidence="3" type="ORF">EUA03_04035</name>
</gene>
<reference evidence="3 5" key="2">
    <citation type="submission" date="2019-01" db="EMBL/GenBank/DDBJ databases">
        <title>High-quality-draft genome sequences of five non-tuberculosis mycobacteriaceae isolated from a nosocomial environment.</title>
        <authorList>
            <person name="Tiago I."/>
            <person name="Alarico S."/>
            <person name="Pereira S.G."/>
            <person name="Coelho C."/>
            <person name="Maranha A."/>
            <person name="Empadinhas N."/>
        </authorList>
    </citation>
    <scope>NUCLEOTIDE SEQUENCE [LARGE SCALE GENOMIC DNA]</scope>
    <source>
        <strain evidence="3 5">24AIII</strain>
    </source>
</reference>
<evidence type="ECO:0000256" key="1">
    <source>
        <dbReference type="SAM" id="MobiDB-lite"/>
    </source>
</evidence>
<dbReference type="AlphaFoldDB" id="A0A1A0MP77"/>
<dbReference type="Proteomes" id="UP000294929">
    <property type="component" value="Unassembled WGS sequence"/>
</dbReference>
<feature type="region of interest" description="Disordered" evidence="1">
    <location>
        <begin position="1"/>
        <end position="27"/>
    </location>
</feature>
<name>A0A1A0MP77_MYCMU</name>
<dbReference type="EMBL" id="LZSF01000134">
    <property type="protein sequence ID" value="OBA86876.1"/>
    <property type="molecule type" value="Genomic_DNA"/>
</dbReference>